<sequence>MRKEDLEPKPSRAERTLQKMTTALRKECNKIRGASRPPEPRTRRFGIGWAPW</sequence>
<gene>
    <name evidence="2" type="ORF">SOCE836_098530</name>
</gene>
<organism evidence="2 3">
    <name type="scientific">Sorangium cellulosum</name>
    <name type="common">Polyangium cellulosum</name>
    <dbReference type="NCBI Taxonomy" id="56"/>
    <lineage>
        <taxon>Bacteria</taxon>
        <taxon>Pseudomonadati</taxon>
        <taxon>Myxococcota</taxon>
        <taxon>Polyangia</taxon>
        <taxon>Polyangiales</taxon>
        <taxon>Polyangiaceae</taxon>
        <taxon>Sorangium</taxon>
    </lineage>
</organism>
<evidence type="ECO:0000256" key="1">
    <source>
        <dbReference type="SAM" id="MobiDB-lite"/>
    </source>
</evidence>
<protein>
    <submittedName>
        <fullName evidence="2">Uncharacterized protein</fullName>
    </submittedName>
</protein>
<name>A0A4P2R6E8_SORCE</name>
<feature type="region of interest" description="Disordered" evidence="1">
    <location>
        <begin position="32"/>
        <end position="52"/>
    </location>
</feature>
<accession>A0A4P2R6E8</accession>
<proteinExistence type="predicted"/>
<dbReference type="Proteomes" id="UP000295497">
    <property type="component" value="Chromosome"/>
</dbReference>
<dbReference type="AlphaFoldDB" id="A0A4P2R6E8"/>
<dbReference type="RefSeq" id="WP_165374529.1">
    <property type="nucleotide sequence ID" value="NZ_CP012672.1"/>
</dbReference>
<evidence type="ECO:0000313" key="3">
    <source>
        <dbReference type="Proteomes" id="UP000295497"/>
    </source>
</evidence>
<evidence type="ECO:0000313" key="2">
    <source>
        <dbReference type="EMBL" id="AUX37623.1"/>
    </source>
</evidence>
<reference evidence="2 3" key="1">
    <citation type="submission" date="2015-09" db="EMBL/GenBank/DDBJ databases">
        <title>Sorangium comparison.</title>
        <authorList>
            <person name="Zaburannyi N."/>
            <person name="Bunk B."/>
            <person name="Overmann J."/>
            <person name="Mueller R."/>
        </authorList>
    </citation>
    <scope>NUCLEOTIDE SEQUENCE [LARGE SCALE GENOMIC DNA]</scope>
    <source>
        <strain evidence="2 3">So ce836</strain>
    </source>
</reference>
<dbReference type="EMBL" id="CP012672">
    <property type="protein sequence ID" value="AUX37623.1"/>
    <property type="molecule type" value="Genomic_DNA"/>
</dbReference>